<evidence type="ECO:0000256" key="5">
    <source>
        <dbReference type="ARBA" id="ARBA00022912"/>
    </source>
</evidence>
<comment type="subcellular location">
    <subcellularLocation>
        <location evidence="1">Cytoplasm</location>
    </subcellularLocation>
</comment>
<dbReference type="Gene3D" id="3.40.50.2300">
    <property type="match status" value="1"/>
</dbReference>
<dbReference type="PRINTS" id="PR00719">
    <property type="entry name" value="LMWPTPASE"/>
</dbReference>
<dbReference type="OrthoDB" id="9784339at2"/>
<reference evidence="8 9" key="1">
    <citation type="submission" date="2015-11" db="EMBL/GenBank/DDBJ databases">
        <title>Draft Genome Sequence of the Strain BR 10423 (Rhizobium sp.) isolated from nodules of Mimosa pudica.</title>
        <authorList>
            <person name="Barauna A.C."/>
            <person name="Zilli J.E."/>
            <person name="Simoes-Araujo J.L."/>
            <person name="Reis V.M."/>
            <person name="James E.K."/>
            <person name="Reis F.B.Jr."/>
            <person name="Rouws L.F."/>
            <person name="Passos S.R."/>
            <person name="Gois S.R."/>
        </authorList>
    </citation>
    <scope>NUCLEOTIDE SEQUENCE [LARGE SCALE GENOMIC DNA]</scope>
    <source>
        <strain evidence="8 9">BR10423</strain>
    </source>
</reference>
<comment type="caution">
    <text evidence="8">The sequence shown here is derived from an EMBL/GenBank/DDBJ whole genome shotgun (WGS) entry which is preliminary data.</text>
</comment>
<dbReference type="EMBL" id="LNCD01000123">
    <property type="protein sequence ID" value="KWV44253.1"/>
    <property type="molecule type" value="Genomic_DNA"/>
</dbReference>
<feature type="active site" evidence="6">
    <location>
        <position position="16"/>
    </location>
</feature>
<dbReference type="InterPro" id="IPR036196">
    <property type="entry name" value="Ptyr_pPase_sf"/>
</dbReference>
<dbReference type="InterPro" id="IPR050438">
    <property type="entry name" value="LMW_PTPase"/>
</dbReference>
<feature type="active site" description="Nucleophile" evidence="6">
    <location>
        <position position="10"/>
    </location>
</feature>
<organism evidence="8 9">
    <name type="scientific">Rhizobium altiplani</name>
    <dbReference type="NCBI Taxonomy" id="1864509"/>
    <lineage>
        <taxon>Bacteria</taxon>
        <taxon>Pseudomonadati</taxon>
        <taxon>Pseudomonadota</taxon>
        <taxon>Alphaproteobacteria</taxon>
        <taxon>Hyphomicrobiales</taxon>
        <taxon>Rhizobiaceae</taxon>
        <taxon>Rhizobium/Agrobacterium group</taxon>
        <taxon>Rhizobium</taxon>
    </lineage>
</organism>
<feature type="active site" description="Proton donor" evidence="6">
    <location>
        <position position="124"/>
    </location>
</feature>
<evidence type="ECO:0000313" key="9">
    <source>
        <dbReference type="Proteomes" id="UP000068164"/>
    </source>
</evidence>
<dbReference type="PANTHER" id="PTHR11717:SF7">
    <property type="entry name" value="LOW MOLECULAR WEIGHT PHOSPHOTYROSINE PROTEIN PHOSPHATASE"/>
    <property type="match status" value="1"/>
</dbReference>
<keyword evidence="3" id="KW-0963">Cytoplasm</keyword>
<evidence type="ECO:0000313" key="8">
    <source>
        <dbReference type="EMBL" id="KWV44253.1"/>
    </source>
</evidence>
<dbReference type="Proteomes" id="UP000068164">
    <property type="component" value="Unassembled WGS sequence"/>
</dbReference>
<comment type="similarity">
    <text evidence="2">Belongs to the low molecular weight phosphotyrosine protein phosphatase family.</text>
</comment>
<sequence>MKRISILFVCMGNICRSPLAEGIFSHLVDVAGFADRFEIDSAGTGGWHEGEHPDRRSIATARGHGIDISRQRARQIRMKDFSGFDLILAMDRANVAELHRMSPGAANIRLFGDFALASGEDIPDPYFGDSDGFERVYARLFAGCRKLLETLGTDNASWRGKISSVK</sequence>
<gene>
    <name evidence="8" type="ORF">AS026_17960</name>
</gene>
<name>A0A109J8J0_9HYPH</name>
<protein>
    <submittedName>
        <fullName evidence="8">Protein tyrosine phosphatase</fullName>
    </submittedName>
</protein>
<dbReference type="GO" id="GO:0004725">
    <property type="term" value="F:protein tyrosine phosphatase activity"/>
    <property type="evidence" value="ECO:0007669"/>
    <property type="project" value="InterPro"/>
</dbReference>
<dbReference type="SMART" id="SM00226">
    <property type="entry name" value="LMWPc"/>
    <property type="match status" value="1"/>
</dbReference>
<feature type="domain" description="Phosphotyrosine protein phosphatase I" evidence="7">
    <location>
        <begin position="4"/>
        <end position="150"/>
    </location>
</feature>
<evidence type="ECO:0000256" key="1">
    <source>
        <dbReference type="ARBA" id="ARBA00004496"/>
    </source>
</evidence>
<keyword evidence="4" id="KW-0378">Hydrolase</keyword>
<dbReference type="RefSeq" id="WP_062374114.1">
    <property type="nucleotide sequence ID" value="NZ_LNCD01000123.1"/>
</dbReference>
<evidence type="ECO:0000256" key="4">
    <source>
        <dbReference type="ARBA" id="ARBA00022801"/>
    </source>
</evidence>
<dbReference type="InterPro" id="IPR017867">
    <property type="entry name" value="Tyr_phospatase_low_mol_wt"/>
</dbReference>
<accession>A0A109J8J0</accession>
<evidence type="ECO:0000256" key="6">
    <source>
        <dbReference type="PIRSR" id="PIRSR617867-1"/>
    </source>
</evidence>
<dbReference type="CDD" id="cd16343">
    <property type="entry name" value="LMWPTP"/>
    <property type="match status" value="1"/>
</dbReference>
<dbReference type="FunFam" id="3.40.50.2300:FF:000105">
    <property type="entry name" value="Low molecular weight phosphotyrosine protein"/>
    <property type="match status" value="1"/>
</dbReference>
<evidence type="ECO:0000256" key="3">
    <source>
        <dbReference type="ARBA" id="ARBA00022490"/>
    </source>
</evidence>
<proteinExistence type="inferred from homology"/>
<keyword evidence="9" id="KW-1185">Reference proteome</keyword>
<dbReference type="InterPro" id="IPR023485">
    <property type="entry name" value="Ptyr_pPase"/>
</dbReference>
<dbReference type="GO" id="GO:0005737">
    <property type="term" value="C:cytoplasm"/>
    <property type="evidence" value="ECO:0007669"/>
    <property type="project" value="UniProtKB-SubCell"/>
</dbReference>
<keyword evidence="5" id="KW-0904">Protein phosphatase</keyword>
<dbReference type="Pfam" id="PF01451">
    <property type="entry name" value="LMWPc"/>
    <property type="match status" value="1"/>
</dbReference>
<dbReference type="AlphaFoldDB" id="A0A109J8J0"/>
<evidence type="ECO:0000259" key="7">
    <source>
        <dbReference type="SMART" id="SM00226"/>
    </source>
</evidence>
<evidence type="ECO:0000256" key="2">
    <source>
        <dbReference type="ARBA" id="ARBA00011063"/>
    </source>
</evidence>
<dbReference type="PANTHER" id="PTHR11717">
    <property type="entry name" value="LOW MOLECULAR WEIGHT PROTEIN TYROSINE PHOSPHATASE"/>
    <property type="match status" value="1"/>
</dbReference>
<dbReference type="SUPFAM" id="SSF52788">
    <property type="entry name" value="Phosphotyrosine protein phosphatases I"/>
    <property type="match status" value="1"/>
</dbReference>